<evidence type="ECO:0000313" key="13">
    <source>
        <dbReference type="Proteomes" id="UP000708208"/>
    </source>
</evidence>
<dbReference type="AlphaFoldDB" id="A0A8J2KPE6"/>
<name>A0A8J2KPE6_9HEXA</name>
<dbReference type="GO" id="GO:0005634">
    <property type="term" value="C:nucleus"/>
    <property type="evidence" value="ECO:0007669"/>
    <property type="project" value="UniProtKB-SubCell"/>
</dbReference>
<evidence type="ECO:0000256" key="1">
    <source>
        <dbReference type="ARBA" id="ARBA00009775"/>
    </source>
</evidence>
<dbReference type="PROSITE" id="PS51684">
    <property type="entry name" value="SAM_MT_TRM5_TYW2"/>
    <property type="match status" value="1"/>
</dbReference>
<evidence type="ECO:0000256" key="2">
    <source>
        <dbReference type="ARBA" id="ARBA00022490"/>
    </source>
</evidence>
<dbReference type="HAMAP" id="MF_03152">
    <property type="entry name" value="TRM5"/>
    <property type="match status" value="1"/>
</dbReference>
<dbReference type="GO" id="GO:0052906">
    <property type="term" value="F:tRNA (guanine(37)-N1)-methyltransferase activity"/>
    <property type="evidence" value="ECO:0007669"/>
    <property type="project" value="UniProtKB-UniRule"/>
</dbReference>
<comment type="subunit">
    <text evidence="9">Monomer.</text>
</comment>
<protein>
    <recommendedName>
        <fullName evidence="9">tRNA (guanine(37)-N1)-methyltransferase</fullName>
        <ecNumber evidence="9">2.1.1.228</ecNumber>
    </recommendedName>
    <alternativeName>
        <fullName evidence="9">M1G-methyltransferase</fullName>
    </alternativeName>
    <alternativeName>
        <fullName evidence="9">tRNA [GM37] methyltransferase</fullName>
    </alternativeName>
    <alternativeName>
        <fullName evidence="9">tRNA methyltransferase 5 homolog</fullName>
    </alternativeName>
</protein>
<keyword evidence="5 9" id="KW-0949">S-adenosyl-L-methionine</keyword>
<dbReference type="GO" id="GO:0002939">
    <property type="term" value="P:tRNA N1-guanine methylation"/>
    <property type="evidence" value="ECO:0007669"/>
    <property type="project" value="TreeGrafter"/>
</dbReference>
<dbReference type="GO" id="GO:0005759">
    <property type="term" value="C:mitochondrial matrix"/>
    <property type="evidence" value="ECO:0007669"/>
    <property type="project" value="UniProtKB-SubCell"/>
</dbReference>
<feature type="binding site" evidence="9">
    <location>
        <begin position="352"/>
        <end position="353"/>
    </location>
    <ligand>
        <name>S-adenosyl-L-methionine</name>
        <dbReference type="ChEBI" id="CHEBI:59789"/>
    </ligand>
</feature>
<evidence type="ECO:0000256" key="10">
    <source>
        <dbReference type="SAM" id="MobiDB-lite"/>
    </source>
</evidence>
<comment type="catalytic activity">
    <reaction evidence="8 9">
        <text>guanosine(37) in tRNA + S-adenosyl-L-methionine = N(1)-methylguanosine(37) in tRNA + S-adenosyl-L-homocysteine + H(+)</text>
        <dbReference type="Rhea" id="RHEA:36899"/>
        <dbReference type="Rhea" id="RHEA-COMP:10145"/>
        <dbReference type="Rhea" id="RHEA-COMP:10147"/>
        <dbReference type="ChEBI" id="CHEBI:15378"/>
        <dbReference type="ChEBI" id="CHEBI:57856"/>
        <dbReference type="ChEBI" id="CHEBI:59789"/>
        <dbReference type="ChEBI" id="CHEBI:73542"/>
        <dbReference type="ChEBI" id="CHEBI:74269"/>
        <dbReference type="EC" id="2.1.1.228"/>
    </reaction>
</comment>
<dbReference type="InterPro" id="IPR025792">
    <property type="entry name" value="tRNA_Gua_MeTrfase_euk"/>
</dbReference>
<comment type="similarity">
    <text evidence="1">Belongs to the class I-like SAM-binding methyltransferase superfamily. TRM5/TYW2 family.</text>
</comment>
<evidence type="ECO:0000259" key="11">
    <source>
        <dbReference type="PROSITE" id="PS51684"/>
    </source>
</evidence>
<keyword evidence="3 9" id="KW-0489">Methyltransferase</keyword>
<keyword evidence="7 9" id="KW-0539">Nucleus</keyword>
<evidence type="ECO:0000256" key="8">
    <source>
        <dbReference type="ARBA" id="ARBA00047783"/>
    </source>
</evidence>
<evidence type="ECO:0000256" key="5">
    <source>
        <dbReference type="ARBA" id="ARBA00022691"/>
    </source>
</evidence>
<evidence type="ECO:0000313" key="12">
    <source>
        <dbReference type="EMBL" id="CAG7729550.1"/>
    </source>
</evidence>
<reference evidence="12" key="1">
    <citation type="submission" date="2021-06" db="EMBL/GenBank/DDBJ databases">
        <authorList>
            <person name="Hodson N. C."/>
            <person name="Mongue J. A."/>
            <person name="Jaron S. K."/>
        </authorList>
    </citation>
    <scope>NUCLEOTIDE SEQUENCE</scope>
</reference>
<accession>A0A8J2KPE6</accession>
<comment type="similarity">
    <text evidence="9">Belongs to the TRM5 / TYW2 family.</text>
</comment>
<evidence type="ECO:0000256" key="9">
    <source>
        <dbReference type="HAMAP-Rule" id="MF_03152"/>
    </source>
</evidence>
<keyword evidence="4 9" id="KW-0808">Transferase</keyword>
<comment type="function">
    <text evidence="9">Specifically methylates the N1 position of guanosine-37 in various cytoplasmic and mitochondrial tRNAs. Methylation is not dependent on the nature of the nucleoside 5' of the target nucleoside. This is the first step in the biosynthesis of wybutosine (yW), a modified base adjacent to the anticodon of tRNAs and required for accurate decoding.</text>
</comment>
<evidence type="ECO:0000256" key="4">
    <source>
        <dbReference type="ARBA" id="ARBA00022679"/>
    </source>
</evidence>
<keyword evidence="2 9" id="KW-0963">Cytoplasm</keyword>
<dbReference type="OrthoDB" id="408788at2759"/>
<dbReference type="PANTHER" id="PTHR23245">
    <property type="entry name" value="TRNA METHYLTRANSFERASE"/>
    <property type="match status" value="1"/>
</dbReference>
<dbReference type="GO" id="GO:0070901">
    <property type="term" value="P:mitochondrial tRNA methylation"/>
    <property type="evidence" value="ECO:0007669"/>
    <property type="project" value="TreeGrafter"/>
</dbReference>
<dbReference type="FunFam" id="3.30.300.110:FF:000001">
    <property type="entry name" value="tRNA (guanine(37)-N1)-methyltransferase"/>
    <property type="match status" value="1"/>
</dbReference>
<dbReference type="InterPro" id="IPR056744">
    <property type="entry name" value="TRM5/TYW2-like_N"/>
</dbReference>
<keyword evidence="9" id="KW-0496">Mitochondrion</keyword>
<proteinExistence type="inferred from homology"/>
<dbReference type="PANTHER" id="PTHR23245:SF36">
    <property type="entry name" value="TRNA (GUANINE(37)-N1)-METHYLTRANSFERASE"/>
    <property type="match status" value="1"/>
</dbReference>
<dbReference type="EC" id="2.1.1.228" evidence="9"/>
<comment type="subcellular location">
    <subcellularLocation>
        <location evidence="9">Mitochondrion matrix</location>
    </subcellularLocation>
    <subcellularLocation>
        <location evidence="9">Nucleus</location>
    </subcellularLocation>
    <subcellularLocation>
        <location evidence="9">Cytoplasm</location>
    </subcellularLocation>
    <text evidence="9">Predominantly in the mitochondria and in the nucleus.</text>
</comment>
<gene>
    <name evidence="12" type="ORF">AFUS01_LOCUS18253</name>
</gene>
<feature type="binding site" evidence="9">
    <location>
        <position position="383"/>
    </location>
    <ligand>
        <name>S-adenosyl-L-methionine</name>
        <dbReference type="ChEBI" id="CHEBI:59789"/>
    </ligand>
</feature>
<feature type="binding site" evidence="9">
    <location>
        <position position="286"/>
    </location>
    <ligand>
        <name>S-adenosyl-L-methionine</name>
        <dbReference type="ChEBI" id="CHEBI:59789"/>
    </ligand>
</feature>
<keyword evidence="6 9" id="KW-0819">tRNA processing</keyword>
<dbReference type="Pfam" id="PF25133">
    <property type="entry name" value="TYW2_N_2"/>
    <property type="match status" value="1"/>
</dbReference>
<dbReference type="Proteomes" id="UP000708208">
    <property type="component" value="Unassembled WGS sequence"/>
</dbReference>
<sequence length="498" mass="56510">MTGFSRTRDILLREVLGRIQNKLQEVGRLQPGVQKRTIISSAMEKDKGRDRRQKTKELILDSTKHVANVVTPPVCKGMTTLLRSAFDKNFEIPTVTLGSENWSTAFTILKPYLLKIRNLKPVRVSEDGKTKYVYLNPALLKGTSADEFLELLRSQSDTGEVFQSISVESVCFSYDNWSHDQVLDSVLPDDIEKLSSYSKVGHLIHLNLRDHLLPYKDIIGQILLDKIPSTKTVVNKLNTIDNTFRNFQMEVIAGENDTVVTVKHAKCEFQFDFAHVYWNPRLGTEHERIHCLLERGDVLYDVFAGVGPFAVPAGKQKVQVLANDLNPKSFEWLQLNIKKNKVSDYVKAYNLDGRDFITTVVQQDLVARLESGQISQPFHVVMNLPAIAVEFLDAFWNILHGKEVDDLNILVHVYCFVKGAENYKKEALELVKDQLGFQLEEDEVNEVAFVRNVAPNKEMLRVSFKLPKIVLTSPKPVNDGPSPKKRKVSEVTEDESSV</sequence>
<organism evidence="12 13">
    <name type="scientific">Allacma fusca</name>
    <dbReference type="NCBI Taxonomy" id="39272"/>
    <lineage>
        <taxon>Eukaryota</taxon>
        <taxon>Metazoa</taxon>
        <taxon>Ecdysozoa</taxon>
        <taxon>Arthropoda</taxon>
        <taxon>Hexapoda</taxon>
        <taxon>Collembola</taxon>
        <taxon>Symphypleona</taxon>
        <taxon>Sminthuridae</taxon>
        <taxon>Allacma</taxon>
    </lineage>
</organism>
<dbReference type="EMBL" id="CAJVCH010180295">
    <property type="protein sequence ID" value="CAG7729550.1"/>
    <property type="molecule type" value="Genomic_DNA"/>
</dbReference>
<comment type="caution">
    <text evidence="12">The sequence shown here is derived from an EMBL/GenBank/DDBJ whole genome shotgun (WGS) entry which is preliminary data.</text>
</comment>
<dbReference type="InterPro" id="IPR056743">
    <property type="entry name" value="TRM5-TYW2-like_MTfase"/>
</dbReference>
<keyword evidence="13" id="KW-1185">Reference proteome</keyword>
<feature type="binding site" evidence="9">
    <location>
        <begin position="324"/>
        <end position="325"/>
    </location>
    <ligand>
        <name>S-adenosyl-L-methionine</name>
        <dbReference type="ChEBI" id="CHEBI:59789"/>
    </ligand>
</feature>
<dbReference type="InterPro" id="IPR030382">
    <property type="entry name" value="MeTrfase_TRM5/TYW2"/>
</dbReference>
<evidence type="ECO:0000256" key="3">
    <source>
        <dbReference type="ARBA" id="ARBA00022603"/>
    </source>
</evidence>
<feature type="domain" description="SAM-dependent methyltransferase TRM5/TYW2-type" evidence="11">
    <location>
        <begin position="197"/>
        <end position="468"/>
    </location>
</feature>
<evidence type="ECO:0000256" key="6">
    <source>
        <dbReference type="ARBA" id="ARBA00022694"/>
    </source>
</evidence>
<evidence type="ECO:0000256" key="7">
    <source>
        <dbReference type="ARBA" id="ARBA00023242"/>
    </source>
</evidence>
<feature type="region of interest" description="Disordered" evidence="10">
    <location>
        <begin position="472"/>
        <end position="498"/>
    </location>
</feature>
<dbReference type="Pfam" id="PF02475">
    <property type="entry name" value="TRM5-TYW2_MTfase"/>
    <property type="match status" value="1"/>
</dbReference>